<feature type="compositionally biased region" description="Basic and acidic residues" evidence="1">
    <location>
        <begin position="165"/>
        <end position="180"/>
    </location>
</feature>
<dbReference type="EMBL" id="CP010429">
    <property type="protein sequence ID" value="AKD56540.1"/>
    <property type="molecule type" value="Genomic_DNA"/>
</dbReference>
<dbReference type="PATRIC" id="fig|1379870.5.peg.3930"/>
<feature type="compositionally biased region" description="Basic and acidic residues" evidence="1">
    <location>
        <begin position="139"/>
        <end position="148"/>
    </location>
</feature>
<evidence type="ECO:0000313" key="3">
    <source>
        <dbReference type="Proteomes" id="UP000033054"/>
    </source>
</evidence>
<evidence type="ECO:0000313" key="2">
    <source>
        <dbReference type="EMBL" id="AKD56540.1"/>
    </source>
</evidence>
<feature type="region of interest" description="Disordered" evidence="1">
    <location>
        <begin position="92"/>
        <end position="281"/>
    </location>
</feature>
<feature type="compositionally biased region" description="Polar residues" evidence="1">
    <location>
        <begin position="118"/>
        <end position="138"/>
    </location>
</feature>
<dbReference type="KEGG" id="srd:SD10_18170"/>
<feature type="compositionally biased region" description="Polar residues" evidence="1">
    <location>
        <begin position="92"/>
        <end position="109"/>
    </location>
</feature>
<feature type="compositionally biased region" description="Polar residues" evidence="1">
    <location>
        <begin position="182"/>
        <end position="207"/>
    </location>
</feature>
<feature type="compositionally biased region" description="Polar residues" evidence="1">
    <location>
        <begin position="263"/>
        <end position="280"/>
    </location>
</feature>
<dbReference type="AlphaFoldDB" id="A0A0E3ZY10"/>
<feature type="compositionally biased region" description="Low complexity" evidence="1">
    <location>
        <begin position="155"/>
        <end position="164"/>
    </location>
</feature>
<proteinExistence type="predicted"/>
<name>A0A0E3ZY10_9BACT</name>
<evidence type="ECO:0000256" key="1">
    <source>
        <dbReference type="SAM" id="MobiDB-lite"/>
    </source>
</evidence>
<accession>A0A0E3ZY10</accession>
<sequence>MKTDRFSDIIRRKLESIRPEFSEKDWARMQSSLQTGIPQPGTPPSGNPFSGGLWTAKPWLMAAATVSAVVLVGYGFWQHNEINRLRQTIGQLSKRPTQQMATKQPTLSAPDTAPMASIPSTEKQTQGGKEELLTSTDTKPVHQHERDTVYITRYVSVPSRSHVVPPEDERSTDRSEKPTDQRYATTEHTSGSTAQPNQSDNLINNPKTDAYGKPSTSSLTSKNPGISSETVTKAEVKRQKERRLSDQYGTNQQTNERGVYTDQRVSQKNPATQAENNQDNAIARTSLAPTEAFVSANYELIDMPSVSTPTINWASQLAQRAKRIRPARTTVVSGAVEQAPESQPIKHLAGRFRAGVGGEIASKVLGAGVFTEVLVGPKRNWSVGIGLSQATYNGRFIDDVDFDSRMKRDFRKEFAHNIDPRRGIINIDTRTTRIQIPINLGYRIPLNQSLTFSPSVGTLLNLTSTENATFYCSLLIPQRSYDEFSFSNSRSIDLLTNVAFGASLEWQNRHWVLQGSPVLTLPLQTEQLPMKPDPNWQTKTTLGLRARVYYQF</sequence>
<gene>
    <name evidence="2" type="ORF">SD10_18170</name>
</gene>
<dbReference type="OrthoDB" id="916076at2"/>
<dbReference type="Proteomes" id="UP000033054">
    <property type="component" value="Chromosome"/>
</dbReference>
<organism evidence="2 3">
    <name type="scientific">Spirosoma radiotolerans</name>
    <dbReference type="NCBI Taxonomy" id="1379870"/>
    <lineage>
        <taxon>Bacteria</taxon>
        <taxon>Pseudomonadati</taxon>
        <taxon>Bacteroidota</taxon>
        <taxon>Cytophagia</taxon>
        <taxon>Cytophagales</taxon>
        <taxon>Cytophagaceae</taxon>
        <taxon>Spirosoma</taxon>
    </lineage>
</organism>
<dbReference type="HOGENOM" id="CLU_516664_0_0_10"/>
<dbReference type="STRING" id="1379870.SD10_18170"/>
<keyword evidence="3" id="KW-1185">Reference proteome</keyword>
<protein>
    <recommendedName>
        <fullName evidence="4">Outer membrane protein beta-barrel domain-containing protein</fullName>
    </recommendedName>
</protein>
<dbReference type="RefSeq" id="WP_046575680.1">
    <property type="nucleotide sequence ID" value="NZ_CP010429.1"/>
</dbReference>
<feature type="compositionally biased region" description="Polar residues" evidence="1">
    <location>
        <begin position="214"/>
        <end position="231"/>
    </location>
</feature>
<evidence type="ECO:0008006" key="4">
    <source>
        <dbReference type="Google" id="ProtNLM"/>
    </source>
</evidence>
<feature type="compositionally biased region" description="Basic and acidic residues" evidence="1">
    <location>
        <begin position="232"/>
        <end position="245"/>
    </location>
</feature>
<reference evidence="2 3" key="1">
    <citation type="journal article" date="2014" name="Curr. Microbiol.">
        <title>Spirosoma radiotolerans sp. nov., a gamma-radiation-resistant bacterium isolated from gamma ray-irradiated soil.</title>
        <authorList>
            <person name="Lee J.J."/>
            <person name="Srinivasan S."/>
            <person name="Lim S."/>
            <person name="Joe M."/>
            <person name="Im S."/>
            <person name="Bae S.I."/>
            <person name="Park K.R."/>
            <person name="Han J.H."/>
            <person name="Park S.H."/>
            <person name="Joo B.M."/>
            <person name="Park S.J."/>
            <person name="Kim M.K."/>
        </authorList>
    </citation>
    <scope>NUCLEOTIDE SEQUENCE [LARGE SCALE GENOMIC DNA]</scope>
    <source>
        <strain evidence="2 3">DG5A</strain>
    </source>
</reference>
<feature type="compositionally biased region" description="Polar residues" evidence="1">
    <location>
        <begin position="247"/>
        <end position="256"/>
    </location>
</feature>